<accession>G8QYA9</accession>
<keyword evidence="1" id="KW-0732">Signal</keyword>
<sequence length="325" mass="34258">MKKVLVFIMLALLVLSFANAQPMYEERLSNEPVKANIAVMAGPTGFSSVALSFNDGKINDSVVAEISVYPSPNEVIARLANGELDFACLPTNVAANMYNKGVKVKIAAVVGNGMLSVICSDGSVTDYTGLLGKTINVPDVGSTPDQLSKLLLMKAGLENGKDLVLDYSVASPAQISQMLIAGKISLAVMPQPFVSMVLAKNPKAKIVADIQDLYAQVSGMENYPMSVFVVTDKFAQNHPVATQSVLEAYKASVAWVNANPAEAGQAIEKIGIMKAALAAPAIPYCNLVYVPAKEAKAQVQAFFASLYAFSPASIGGSIPSDALYL</sequence>
<dbReference type="eggNOG" id="COG0715">
    <property type="taxonomic scope" value="Bacteria"/>
</dbReference>
<dbReference type="Gene3D" id="3.40.190.10">
    <property type="entry name" value="Periplasmic binding protein-like II"/>
    <property type="match status" value="2"/>
</dbReference>
<dbReference type="Pfam" id="PF09084">
    <property type="entry name" value="NMT1"/>
    <property type="match status" value="1"/>
</dbReference>
<dbReference type="KEGG" id="sgp:SpiGrapes_3006"/>
<feature type="signal peptide" evidence="1">
    <location>
        <begin position="1"/>
        <end position="20"/>
    </location>
</feature>
<keyword evidence="4" id="KW-1185">Reference proteome</keyword>
<dbReference type="EMBL" id="CP003155">
    <property type="protein sequence ID" value="AEV30756.1"/>
    <property type="molecule type" value="Genomic_DNA"/>
</dbReference>
<dbReference type="Proteomes" id="UP000005632">
    <property type="component" value="Chromosome"/>
</dbReference>
<feature type="chain" id="PRO_5003515239" evidence="1">
    <location>
        <begin position="21"/>
        <end position="325"/>
    </location>
</feature>
<dbReference type="InterPro" id="IPR027024">
    <property type="entry name" value="UCP027386_ABC_sbc_TM0202"/>
</dbReference>
<dbReference type="InterPro" id="IPR015168">
    <property type="entry name" value="SsuA/THI5"/>
</dbReference>
<dbReference type="STRING" id="158190.SpiGrapes_3006"/>
<dbReference type="PANTHER" id="PTHR30024:SF46">
    <property type="entry name" value="ABC TRANSPORTER, SUBSTRATE-BINDING LIPOPROTEIN"/>
    <property type="match status" value="1"/>
</dbReference>
<protein>
    <submittedName>
        <fullName evidence="3">ABC-type nitrate/sulfonate/bicarbonate transport system, periplasmic component</fullName>
    </submittedName>
</protein>
<dbReference type="HOGENOM" id="CLU_062584_0_0_12"/>
<evidence type="ECO:0000256" key="1">
    <source>
        <dbReference type="SAM" id="SignalP"/>
    </source>
</evidence>
<organism evidence="3 4">
    <name type="scientific">Sphaerochaeta pleomorpha (strain ATCC BAA-1885 / DSM 22778 / Grapes)</name>
    <dbReference type="NCBI Taxonomy" id="158190"/>
    <lineage>
        <taxon>Bacteria</taxon>
        <taxon>Pseudomonadati</taxon>
        <taxon>Spirochaetota</taxon>
        <taxon>Spirochaetia</taxon>
        <taxon>Spirochaetales</taxon>
        <taxon>Sphaerochaetaceae</taxon>
        <taxon>Sphaerochaeta</taxon>
    </lineage>
</organism>
<evidence type="ECO:0000313" key="4">
    <source>
        <dbReference type="Proteomes" id="UP000005632"/>
    </source>
</evidence>
<name>G8QYA9_SPHPG</name>
<proteinExistence type="predicted"/>
<dbReference type="RefSeq" id="WP_014271595.1">
    <property type="nucleotide sequence ID" value="NC_016633.1"/>
</dbReference>
<dbReference type="AlphaFoldDB" id="G8QYA9"/>
<feature type="domain" description="SsuA/THI5-like" evidence="2">
    <location>
        <begin position="65"/>
        <end position="263"/>
    </location>
</feature>
<dbReference type="SUPFAM" id="SSF53850">
    <property type="entry name" value="Periplasmic binding protein-like II"/>
    <property type="match status" value="1"/>
</dbReference>
<reference evidence="3 4" key="1">
    <citation type="submission" date="2011-11" db="EMBL/GenBank/DDBJ databases">
        <title>Complete sequence of Spirochaeta sp. grapes.</title>
        <authorList>
            <consortium name="US DOE Joint Genome Institute"/>
            <person name="Lucas S."/>
            <person name="Han J."/>
            <person name="Lapidus A."/>
            <person name="Cheng J.-F."/>
            <person name="Goodwin L."/>
            <person name="Pitluck S."/>
            <person name="Peters L."/>
            <person name="Ovchinnikova G."/>
            <person name="Munk A.C."/>
            <person name="Detter J.C."/>
            <person name="Han C."/>
            <person name="Tapia R."/>
            <person name="Land M."/>
            <person name="Hauser L."/>
            <person name="Kyrpides N."/>
            <person name="Ivanova N."/>
            <person name="Pagani I."/>
            <person name="Ritalahtilisa K."/>
            <person name="Loeffler F."/>
            <person name="Woyke T."/>
        </authorList>
    </citation>
    <scope>NUCLEOTIDE SEQUENCE [LARGE SCALE GENOMIC DNA]</scope>
    <source>
        <strain evidence="4">ATCC BAA-1885 / DSM 22778 / Grapes</strain>
    </source>
</reference>
<evidence type="ECO:0000259" key="2">
    <source>
        <dbReference type="Pfam" id="PF09084"/>
    </source>
</evidence>
<dbReference type="PIRSF" id="PIRSF027386">
    <property type="entry name" value="UCP027386_ABC_sbc_TM0202"/>
    <property type="match status" value="1"/>
</dbReference>
<dbReference type="PANTHER" id="PTHR30024">
    <property type="entry name" value="ALIPHATIC SULFONATES-BINDING PROTEIN-RELATED"/>
    <property type="match status" value="1"/>
</dbReference>
<evidence type="ECO:0000313" key="3">
    <source>
        <dbReference type="EMBL" id="AEV30756.1"/>
    </source>
</evidence>
<gene>
    <name evidence="3" type="ordered locus">SpiGrapes_3006</name>
</gene>